<dbReference type="HOGENOM" id="CLU_3187154_0_0_10"/>
<gene>
    <name evidence="1" type="ORF">PI23P_06650</name>
</gene>
<accession>A4BYN9</accession>
<dbReference type="AlphaFoldDB" id="A4BYN9"/>
<reference evidence="1 2" key="1">
    <citation type="submission" date="2006-02" db="EMBL/GenBank/DDBJ databases">
        <authorList>
            <person name="Murray A."/>
            <person name="Staley J."/>
            <person name="Ferriera S."/>
            <person name="Johnson J."/>
            <person name="Kravitz S."/>
            <person name="Halpern A."/>
            <person name="Remington K."/>
            <person name="Beeson K."/>
            <person name="Tran B."/>
            <person name="Rogers Y.-H."/>
            <person name="Friedman R."/>
            <person name="Venter J.C."/>
        </authorList>
    </citation>
    <scope>NUCLEOTIDE SEQUENCE [LARGE SCALE GENOMIC DNA]</scope>
    <source>
        <strain evidence="1 2">23-P</strain>
    </source>
</reference>
<name>A4BYN9_9FLAO</name>
<protein>
    <submittedName>
        <fullName evidence="1">Uncharacterized protein</fullName>
    </submittedName>
</protein>
<proteinExistence type="predicted"/>
<comment type="caution">
    <text evidence="1">The sequence shown here is derived from an EMBL/GenBank/DDBJ whole genome shotgun (WGS) entry which is preliminary data.</text>
</comment>
<evidence type="ECO:0000313" key="2">
    <source>
        <dbReference type="Proteomes" id="UP000003053"/>
    </source>
</evidence>
<organism evidence="1 2">
    <name type="scientific">Polaribacter irgensii 23-P</name>
    <dbReference type="NCBI Taxonomy" id="313594"/>
    <lineage>
        <taxon>Bacteria</taxon>
        <taxon>Pseudomonadati</taxon>
        <taxon>Bacteroidota</taxon>
        <taxon>Flavobacteriia</taxon>
        <taxon>Flavobacteriales</taxon>
        <taxon>Flavobacteriaceae</taxon>
    </lineage>
</organism>
<dbReference type="Proteomes" id="UP000003053">
    <property type="component" value="Unassembled WGS sequence"/>
</dbReference>
<sequence length="46" mass="5427">MLSKNQDLDFQRLIAFLIPKRKELFLFLFKGTHESPILLRSNSFSS</sequence>
<dbReference type="EMBL" id="AAOG01000002">
    <property type="protein sequence ID" value="EAR12282.1"/>
    <property type="molecule type" value="Genomic_DNA"/>
</dbReference>
<keyword evidence="2" id="KW-1185">Reference proteome</keyword>
<evidence type="ECO:0000313" key="1">
    <source>
        <dbReference type="EMBL" id="EAR12282.1"/>
    </source>
</evidence>